<proteinExistence type="predicted"/>
<dbReference type="EMBL" id="CM042029">
    <property type="protein sequence ID" value="KAI3794098.1"/>
    <property type="molecule type" value="Genomic_DNA"/>
</dbReference>
<dbReference type="Proteomes" id="UP001056120">
    <property type="component" value="Linkage Group LG12"/>
</dbReference>
<sequence>MIAADKINRGNEDEANLADKVDLQRNLKILDEKLLAALAEINAKDEIGKKQTNIAREAIQGWEKSETEVLALKQELAKATQQKVADEERVHGADSALEELENI</sequence>
<evidence type="ECO:0000313" key="1">
    <source>
        <dbReference type="EMBL" id="KAI3794098.1"/>
    </source>
</evidence>
<accession>A0ACB9HF79</accession>
<reference evidence="1 2" key="2">
    <citation type="journal article" date="2022" name="Mol. Ecol. Resour.">
        <title>The genomes of chicory, endive, great burdock and yacon provide insights into Asteraceae paleo-polyploidization history and plant inulin production.</title>
        <authorList>
            <person name="Fan W."/>
            <person name="Wang S."/>
            <person name="Wang H."/>
            <person name="Wang A."/>
            <person name="Jiang F."/>
            <person name="Liu H."/>
            <person name="Zhao H."/>
            <person name="Xu D."/>
            <person name="Zhang Y."/>
        </authorList>
    </citation>
    <scope>NUCLEOTIDE SEQUENCE [LARGE SCALE GENOMIC DNA]</scope>
    <source>
        <strain evidence="2">cv. Yunnan</strain>
        <tissue evidence="1">Leaves</tissue>
    </source>
</reference>
<comment type="caution">
    <text evidence="1">The sequence shown here is derived from an EMBL/GenBank/DDBJ whole genome shotgun (WGS) entry which is preliminary data.</text>
</comment>
<evidence type="ECO:0000313" key="2">
    <source>
        <dbReference type="Proteomes" id="UP001056120"/>
    </source>
</evidence>
<protein>
    <submittedName>
        <fullName evidence="1">Uncharacterized protein</fullName>
    </submittedName>
</protein>
<name>A0ACB9HF79_9ASTR</name>
<organism evidence="1 2">
    <name type="scientific">Smallanthus sonchifolius</name>
    <dbReference type="NCBI Taxonomy" id="185202"/>
    <lineage>
        <taxon>Eukaryota</taxon>
        <taxon>Viridiplantae</taxon>
        <taxon>Streptophyta</taxon>
        <taxon>Embryophyta</taxon>
        <taxon>Tracheophyta</taxon>
        <taxon>Spermatophyta</taxon>
        <taxon>Magnoliopsida</taxon>
        <taxon>eudicotyledons</taxon>
        <taxon>Gunneridae</taxon>
        <taxon>Pentapetalae</taxon>
        <taxon>asterids</taxon>
        <taxon>campanulids</taxon>
        <taxon>Asterales</taxon>
        <taxon>Asteraceae</taxon>
        <taxon>Asteroideae</taxon>
        <taxon>Heliantheae alliance</taxon>
        <taxon>Millerieae</taxon>
        <taxon>Smallanthus</taxon>
    </lineage>
</organism>
<keyword evidence="2" id="KW-1185">Reference proteome</keyword>
<gene>
    <name evidence="1" type="ORF">L1987_36725</name>
</gene>
<reference evidence="2" key="1">
    <citation type="journal article" date="2022" name="Mol. Ecol. Resour.">
        <title>The genomes of chicory, endive, great burdock and yacon provide insights into Asteraceae palaeo-polyploidization history and plant inulin production.</title>
        <authorList>
            <person name="Fan W."/>
            <person name="Wang S."/>
            <person name="Wang H."/>
            <person name="Wang A."/>
            <person name="Jiang F."/>
            <person name="Liu H."/>
            <person name="Zhao H."/>
            <person name="Xu D."/>
            <person name="Zhang Y."/>
        </authorList>
    </citation>
    <scope>NUCLEOTIDE SEQUENCE [LARGE SCALE GENOMIC DNA]</scope>
    <source>
        <strain evidence="2">cv. Yunnan</strain>
    </source>
</reference>